<dbReference type="InterPro" id="IPR046909">
    <property type="entry name" value="cREC_REC"/>
</dbReference>
<evidence type="ECO:0000313" key="3">
    <source>
        <dbReference type="Proteomes" id="UP000005316"/>
    </source>
</evidence>
<gene>
    <name evidence="2" type="ORF">HMPREF9372_1649</name>
</gene>
<comment type="caution">
    <text evidence="2">The sequence shown here is derived from an EMBL/GenBank/DDBJ whole genome shotgun (WGS) entry which is preliminary data.</text>
</comment>
<dbReference type="Pfam" id="PF20274">
    <property type="entry name" value="cREC_REC"/>
    <property type="match status" value="1"/>
</dbReference>
<feature type="domain" description="Cyclic-phosphate processing Receiver" evidence="1">
    <location>
        <begin position="2"/>
        <end position="39"/>
    </location>
</feature>
<proteinExistence type="predicted"/>
<accession>F9DS69</accession>
<dbReference type="HOGENOM" id="CLU_2587988_0_0_9"/>
<protein>
    <recommendedName>
        <fullName evidence="1">Cyclic-phosphate processing Receiver domain-containing protein</fullName>
    </recommendedName>
</protein>
<dbReference type="AlphaFoldDB" id="F9DS69"/>
<organism evidence="2 3">
    <name type="scientific">Sporosarcina newyorkensis 2681</name>
    <dbReference type="NCBI Taxonomy" id="1027292"/>
    <lineage>
        <taxon>Bacteria</taxon>
        <taxon>Bacillati</taxon>
        <taxon>Bacillota</taxon>
        <taxon>Bacilli</taxon>
        <taxon>Bacillales</taxon>
        <taxon>Caryophanaceae</taxon>
        <taxon>Sporosarcina</taxon>
    </lineage>
</organism>
<dbReference type="Proteomes" id="UP000005316">
    <property type="component" value="Unassembled WGS sequence"/>
</dbReference>
<dbReference type="RefSeq" id="WP_009766516.1">
    <property type="nucleotide sequence ID" value="NZ_GL982997.1"/>
</dbReference>
<evidence type="ECO:0000313" key="2">
    <source>
        <dbReference type="EMBL" id="EGQ26369.1"/>
    </source>
</evidence>
<evidence type="ECO:0000259" key="1">
    <source>
        <dbReference type="Pfam" id="PF20274"/>
    </source>
</evidence>
<sequence>MPTGYDLVKYIFEKGLRANKIYLHTDNPVDRENMYHTLHEVSLIQVVKCNTILLLKINIPKERIGLVIGGKGSEIPYHAS</sequence>
<name>F9DS69_9BACL</name>
<reference evidence="2 3" key="1">
    <citation type="submission" date="2011-04" db="EMBL/GenBank/DDBJ databases">
        <authorList>
            <person name="Muzny D."/>
            <person name="Qin X."/>
            <person name="Deng J."/>
            <person name="Jiang H."/>
            <person name="Liu Y."/>
            <person name="Qu J."/>
            <person name="Song X.-Z."/>
            <person name="Zhang L."/>
            <person name="Thornton R."/>
            <person name="Coyle M."/>
            <person name="Francisco L."/>
            <person name="Jackson L."/>
            <person name="Javaid M."/>
            <person name="Korchina V."/>
            <person name="Kovar C."/>
            <person name="Mata R."/>
            <person name="Mathew T."/>
            <person name="Ngo R."/>
            <person name="Nguyen L."/>
            <person name="Nguyen N."/>
            <person name="Okwuonu G."/>
            <person name="Ongeri F."/>
            <person name="Pham C."/>
            <person name="Simmons D."/>
            <person name="Wilczek-Boney K."/>
            <person name="Hale W."/>
            <person name="Jakkamsetti A."/>
            <person name="Pham P."/>
            <person name="Ruth R."/>
            <person name="San Lucas F."/>
            <person name="Warren J."/>
            <person name="Zhang J."/>
            <person name="Zhao Z."/>
            <person name="Zhou C."/>
            <person name="Zhu D."/>
            <person name="Lee S."/>
            <person name="Bess C."/>
            <person name="Blankenburg K."/>
            <person name="Forbes L."/>
            <person name="Fu Q."/>
            <person name="Gubbala S."/>
            <person name="Hirani K."/>
            <person name="Jayaseelan J.C."/>
            <person name="Lara F."/>
            <person name="Munidasa M."/>
            <person name="Palculict T."/>
            <person name="Patil S."/>
            <person name="Pu L.-L."/>
            <person name="Saada N."/>
            <person name="Tang L."/>
            <person name="Weissenberger G."/>
            <person name="Zhu Y."/>
            <person name="Hemphill L."/>
            <person name="Shang Y."/>
            <person name="Youmans B."/>
            <person name="Ayvaz T."/>
            <person name="Ross M."/>
            <person name="Santibanez J."/>
            <person name="Aqrawi P."/>
            <person name="Gross S."/>
            <person name="Joshi V."/>
            <person name="Fowler G."/>
            <person name="Nazareth L."/>
            <person name="Reid J."/>
            <person name="Worley K."/>
            <person name="Petrosino J."/>
            <person name="Highlander S."/>
            <person name="Gibbs R."/>
        </authorList>
    </citation>
    <scope>NUCLEOTIDE SEQUENCE [LARGE SCALE GENOMIC DNA]</scope>
    <source>
        <strain evidence="2 3">2681</strain>
    </source>
</reference>
<dbReference type="EMBL" id="AFPZ01000046">
    <property type="protein sequence ID" value="EGQ26369.1"/>
    <property type="molecule type" value="Genomic_DNA"/>
</dbReference>